<dbReference type="AlphaFoldDB" id="A0A923JZ17"/>
<name>A0A923JZ17_9PSED</name>
<dbReference type="EMBL" id="JABWRJ010000002">
    <property type="protein sequence ID" value="MBC3444621.1"/>
    <property type="molecule type" value="Genomic_DNA"/>
</dbReference>
<feature type="region of interest" description="Disordered" evidence="1">
    <location>
        <begin position="1"/>
        <end position="76"/>
    </location>
</feature>
<organism evidence="2">
    <name type="scientific">Pseudomonas peradeniyensis</name>
    <dbReference type="NCBI Taxonomy" id="2745488"/>
    <lineage>
        <taxon>Bacteria</taxon>
        <taxon>Pseudomonadati</taxon>
        <taxon>Pseudomonadota</taxon>
        <taxon>Gammaproteobacteria</taxon>
        <taxon>Pseudomonadales</taxon>
        <taxon>Pseudomonadaceae</taxon>
        <taxon>Pseudomonas</taxon>
    </lineage>
</organism>
<reference evidence="2" key="1">
    <citation type="journal article" date="2020" name="Microorganisms">
        <title>Reliable Identification of Environmental Pseudomonas Isolates Using the rpoD Gene.</title>
        <authorList>
            <consortium name="The Broad Institute Genome Sequencing Platform"/>
            <person name="Girard L."/>
            <person name="Lood C."/>
            <person name="Rokni-Zadeh H."/>
            <person name="van Noort V."/>
            <person name="Lavigne R."/>
            <person name="De Mot R."/>
        </authorList>
    </citation>
    <scope>NUCLEOTIDE SEQUENCE</scope>
    <source>
        <strain evidence="2">BW13M1</strain>
    </source>
</reference>
<evidence type="ECO:0000256" key="1">
    <source>
        <dbReference type="SAM" id="MobiDB-lite"/>
    </source>
</evidence>
<reference evidence="2" key="2">
    <citation type="submission" date="2020-07" db="EMBL/GenBank/DDBJ databases">
        <authorList>
            <person name="Lood C."/>
            <person name="Girard L."/>
        </authorList>
    </citation>
    <scope>NUCLEOTIDE SEQUENCE</scope>
    <source>
        <strain evidence="2">BW13M1</strain>
    </source>
</reference>
<sequence length="76" mass="7817">MAGPRDKAGASAPPTLGEGCLARFDPEALSDDDGTEFPGAAELWGRLNPPGEDAPVVDAPASAGTPARLPADRRYR</sequence>
<comment type="caution">
    <text evidence="2">The sequence shown here is derived from an EMBL/GenBank/DDBJ whole genome shotgun (WGS) entry which is preliminary data.</text>
</comment>
<gene>
    <name evidence="2" type="ORF">HU751_02480</name>
</gene>
<evidence type="ECO:0000313" key="2">
    <source>
        <dbReference type="EMBL" id="MBC3444621.1"/>
    </source>
</evidence>
<accession>A0A923JZ17</accession>
<protein>
    <submittedName>
        <fullName evidence="2">Uncharacterized protein</fullName>
    </submittedName>
</protein>
<proteinExistence type="predicted"/>